<dbReference type="AlphaFoldDB" id="A0AAD9D9R3"/>
<dbReference type="Gene3D" id="3.40.50.2000">
    <property type="entry name" value="Glycogen Phosphorylase B"/>
    <property type="match status" value="1"/>
</dbReference>
<name>A0AAD9D9R3_9STRA</name>
<keyword evidence="4" id="KW-0802">TPR repeat</keyword>
<dbReference type="Gene3D" id="3.40.50.11380">
    <property type="match status" value="1"/>
</dbReference>
<feature type="domain" description="O-GlcNAc transferase C-terminal" evidence="6">
    <location>
        <begin position="476"/>
        <end position="643"/>
    </location>
</feature>
<evidence type="ECO:0000256" key="2">
    <source>
        <dbReference type="ARBA" id="ARBA00022679"/>
    </source>
</evidence>
<keyword evidence="3" id="KW-0677">Repeat</keyword>
<feature type="region of interest" description="Disordered" evidence="5">
    <location>
        <begin position="188"/>
        <end position="221"/>
    </location>
</feature>
<evidence type="ECO:0000313" key="7">
    <source>
        <dbReference type="EMBL" id="KAK1737953.1"/>
    </source>
</evidence>
<keyword evidence="7" id="KW-0328">Glycosyltransferase</keyword>
<feature type="region of interest" description="Disordered" evidence="5">
    <location>
        <begin position="916"/>
        <end position="946"/>
    </location>
</feature>
<dbReference type="InterPro" id="IPR029489">
    <property type="entry name" value="OGT/SEC/SPY_C"/>
</dbReference>
<organism evidence="7 8">
    <name type="scientific">Skeletonema marinoi</name>
    <dbReference type="NCBI Taxonomy" id="267567"/>
    <lineage>
        <taxon>Eukaryota</taxon>
        <taxon>Sar</taxon>
        <taxon>Stramenopiles</taxon>
        <taxon>Ochrophyta</taxon>
        <taxon>Bacillariophyta</taxon>
        <taxon>Coscinodiscophyceae</taxon>
        <taxon>Thalassiosirophycidae</taxon>
        <taxon>Thalassiosirales</taxon>
        <taxon>Skeletonemataceae</taxon>
        <taxon>Skeletonema</taxon>
        <taxon>Skeletonema marinoi-dohrnii complex</taxon>
    </lineage>
</organism>
<evidence type="ECO:0000256" key="4">
    <source>
        <dbReference type="ARBA" id="ARBA00022803"/>
    </source>
</evidence>
<dbReference type="GO" id="GO:0006493">
    <property type="term" value="P:protein O-linked glycosylation"/>
    <property type="evidence" value="ECO:0007669"/>
    <property type="project" value="InterPro"/>
</dbReference>
<dbReference type="Proteomes" id="UP001224775">
    <property type="component" value="Unassembled WGS sequence"/>
</dbReference>
<dbReference type="PANTHER" id="PTHR44366:SF1">
    <property type="entry name" value="UDP-N-ACETYLGLUCOSAMINE--PEPTIDE N-ACETYLGLUCOSAMINYLTRANSFERASE 110 KDA SUBUNIT"/>
    <property type="match status" value="1"/>
</dbReference>
<feature type="compositionally biased region" description="Low complexity" evidence="5">
    <location>
        <begin position="197"/>
        <end position="214"/>
    </location>
</feature>
<evidence type="ECO:0000256" key="5">
    <source>
        <dbReference type="SAM" id="MobiDB-lite"/>
    </source>
</evidence>
<keyword evidence="8" id="KW-1185">Reference proteome</keyword>
<dbReference type="PANTHER" id="PTHR44366">
    <property type="entry name" value="UDP-N-ACETYLGLUCOSAMINE--PEPTIDE N-ACETYLGLUCOSAMINYLTRANSFERASE 110 KDA SUBUNIT"/>
    <property type="match status" value="1"/>
</dbReference>
<evidence type="ECO:0000256" key="3">
    <source>
        <dbReference type="ARBA" id="ARBA00022737"/>
    </source>
</evidence>
<reference evidence="7" key="1">
    <citation type="submission" date="2023-06" db="EMBL/GenBank/DDBJ databases">
        <title>Survivors Of The Sea: Transcriptome response of Skeletonema marinoi to long-term dormancy.</title>
        <authorList>
            <person name="Pinder M.I.M."/>
            <person name="Kourtchenko O."/>
            <person name="Robertson E.K."/>
            <person name="Larsson T."/>
            <person name="Maumus F."/>
            <person name="Osuna-Cruz C.M."/>
            <person name="Vancaester E."/>
            <person name="Stenow R."/>
            <person name="Vandepoele K."/>
            <person name="Ploug H."/>
            <person name="Bruchert V."/>
            <person name="Godhe A."/>
            <person name="Topel M."/>
        </authorList>
    </citation>
    <scope>NUCLEOTIDE SEQUENCE</scope>
    <source>
        <strain evidence="7">R05AC</strain>
    </source>
</reference>
<sequence>MMIKRQQRQRRRVRNTPSMTKMLFKLVLICLLSTTLSPLLVITATEQQSQSSSIDITNGNANLLEGQRLLQLGHYIDATTFFWRAVLLHSSSTSSSLYSVNDAFTPFLQCYINLNKLVDGITFVAAESYLRRQDQMGDLYLEQALEQDDGHVSAVRLKEIVTNYSLDSVVTLEWIKEVRDAVDVSTAVSTDGDDYDGTNNNKNSSSSNHGHTTTMKNANDISDQYNQDSNNTLLPLLTQTKYQNSTPEQLYNLGTQYFNTNNLPHAEQLFQLSCIKSNTQLAAACTNAVYLRCHLCLWGVNGTGFERDMEVIRRVTRAEVGVYRSVRQFRTAMMTSDDGNDDDIDDEGTLSIRKKIGISNLKADNDYILWNRATSVHPHMMLGYPLSNDDAILKRYSSESMASLDELRARAERGILLEQHQQQQRGGGKRNIPELPGDLPYSVLEMRDKFVKKNEVYKAMKKFGLLGSSAPLPSAPIKVGFVASGFNTKAVLYLSHDMFRFFDPDIVEIHIFSTRQPDHPHFIEGTMRGVDWRQRVMDNVDYFHDVQEYRGDHLGLARYIHDLQIHILIEWDGYARQGERAGGLMALRPAPIQILHQEFLMTSGAQYIDYIITDKNVSPLHLEGLYTEKFLWLPNHFFSKGHAMQKELYPPQLEYKPKAGKGSEFELGVGSPQENACLSSNPLGRDMDDEQVSFVYCNFNKFLKHNPETVRSWIRILEQVPNSILCLMENPVEGIPNLRKFVTEASSGGDDSADLNDRIHFLPWEKNPFDHQRRSYSLCNAMLDSYPYNGHTTAQDALYAGVPLITRSDGDDMSSRVSTSANIVLGLEEMNAYRGIEEYETIAIRLGTDKDWFASIRTKLIETCQQKNPMHPYWDVPRYVNNFQNGLKAIWDNFLGGNEIGHVEVKEEGERGTMEIEIDGREEKRRIAKDEREQRTTRGNEHGDEL</sequence>
<comment type="caution">
    <text evidence="7">The sequence shown here is derived from an EMBL/GenBank/DDBJ whole genome shotgun (WGS) entry which is preliminary data.</text>
</comment>
<dbReference type="EC" id="2.4.1.255" evidence="7"/>
<dbReference type="InterPro" id="IPR037919">
    <property type="entry name" value="OGT"/>
</dbReference>
<comment type="pathway">
    <text evidence="1">Protein modification; protein glycosylation.</text>
</comment>
<accession>A0AAD9D9R3</accession>
<evidence type="ECO:0000259" key="6">
    <source>
        <dbReference type="Pfam" id="PF13844"/>
    </source>
</evidence>
<dbReference type="Pfam" id="PF13844">
    <property type="entry name" value="Glyco_transf_41"/>
    <property type="match status" value="2"/>
</dbReference>
<keyword evidence="2 7" id="KW-0808">Transferase</keyword>
<dbReference type="GO" id="GO:0097363">
    <property type="term" value="F:protein O-acetylglucosaminyltransferase activity"/>
    <property type="evidence" value="ECO:0007669"/>
    <property type="project" value="UniProtKB-EC"/>
</dbReference>
<feature type="domain" description="O-GlcNAc transferase C-terminal" evidence="6">
    <location>
        <begin position="693"/>
        <end position="865"/>
    </location>
</feature>
<proteinExistence type="predicted"/>
<dbReference type="EMBL" id="JATAAI010000022">
    <property type="protein sequence ID" value="KAK1737953.1"/>
    <property type="molecule type" value="Genomic_DNA"/>
</dbReference>
<evidence type="ECO:0000313" key="8">
    <source>
        <dbReference type="Proteomes" id="UP001224775"/>
    </source>
</evidence>
<gene>
    <name evidence="7" type="ORF">QTG54_011247</name>
</gene>
<evidence type="ECO:0000256" key="1">
    <source>
        <dbReference type="ARBA" id="ARBA00004922"/>
    </source>
</evidence>
<protein>
    <submittedName>
        <fullName evidence="7">UDP-N-acetylglucosamine--peptide N-acetylglucosaminyltransferase 110kDa subunit</fullName>
        <ecNumber evidence="7">2.4.1.255</ecNumber>
    </submittedName>
</protein>